<keyword evidence="2" id="KW-0548">Nucleotidyltransferase</keyword>
<proteinExistence type="predicted"/>
<dbReference type="Pfam" id="PF03732">
    <property type="entry name" value="Retrotrans_gag"/>
    <property type="match status" value="1"/>
</dbReference>
<name>A0ABQ5CZZ7_9ASTR</name>
<organism evidence="2 3">
    <name type="scientific">Tanacetum coccineum</name>
    <dbReference type="NCBI Taxonomy" id="301880"/>
    <lineage>
        <taxon>Eukaryota</taxon>
        <taxon>Viridiplantae</taxon>
        <taxon>Streptophyta</taxon>
        <taxon>Embryophyta</taxon>
        <taxon>Tracheophyta</taxon>
        <taxon>Spermatophyta</taxon>
        <taxon>Magnoliopsida</taxon>
        <taxon>eudicotyledons</taxon>
        <taxon>Gunneridae</taxon>
        <taxon>Pentapetalae</taxon>
        <taxon>asterids</taxon>
        <taxon>campanulids</taxon>
        <taxon>Asterales</taxon>
        <taxon>Asteraceae</taxon>
        <taxon>Asteroideae</taxon>
        <taxon>Anthemideae</taxon>
        <taxon>Anthemidinae</taxon>
        <taxon>Tanacetum</taxon>
    </lineage>
</organism>
<sequence>MLNMYYNLLISQHQLLRIKHYQVASLPLDARIQIECIANQVAARKLLQKLGNAFATLSIFLIRVDDVCCISNRTTSEHVGRIRCKWYIFDGDEFESILKYLNVLRDGEEGENQLSLCVLAMKAALDLGSDGEAEKDLKDSVGCQVPETINVVSCDSYTVNDDVTSKRQREHRSDYGLDVEPEPNLPLQEIIILDPNDHPMWESAKTVAPTPNSAIVQIDVDDNFVINSTHLKMIWENKFDGYLRVDPHDHIREFLAICNMFKYCETQSEAVKLLIFPFSLCDEAKNWFNELNEESITSWEQIRRVFINRFFPPLLFNRILLEIRNFSQNVCENLTEAWLRLKSMLRKCHGHGLTKGAIIQVFYHGLDESTQRILDITAGGIFLYKSPNQDFQFIEDRVLFEHYWPIKSKHH</sequence>
<reference evidence="2" key="1">
    <citation type="journal article" date="2022" name="Int. J. Mol. Sci.">
        <title>Draft Genome of Tanacetum Coccineum: Genomic Comparison of Closely Related Tanacetum-Family Plants.</title>
        <authorList>
            <person name="Yamashiro T."/>
            <person name="Shiraishi A."/>
            <person name="Nakayama K."/>
            <person name="Satake H."/>
        </authorList>
    </citation>
    <scope>NUCLEOTIDE SEQUENCE</scope>
</reference>
<evidence type="ECO:0000313" key="2">
    <source>
        <dbReference type="EMBL" id="GJT31712.1"/>
    </source>
</evidence>
<dbReference type="GO" id="GO:0003964">
    <property type="term" value="F:RNA-directed DNA polymerase activity"/>
    <property type="evidence" value="ECO:0007669"/>
    <property type="project" value="UniProtKB-KW"/>
</dbReference>
<accession>A0ABQ5CZZ7</accession>
<dbReference type="PANTHER" id="PTHR33223">
    <property type="entry name" value="CCHC-TYPE DOMAIN-CONTAINING PROTEIN"/>
    <property type="match status" value="1"/>
</dbReference>
<feature type="domain" description="Retrotransposon gag" evidence="1">
    <location>
        <begin position="275"/>
        <end position="368"/>
    </location>
</feature>
<keyword evidence="3" id="KW-1185">Reference proteome</keyword>
<gene>
    <name evidence="2" type="ORF">Tco_0922131</name>
</gene>
<dbReference type="PANTHER" id="PTHR33223:SF11">
    <property type="entry name" value="ELEMENT PROTEIN, PUTATIVE-RELATED"/>
    <property type="match status" value="1"/>
</dbReference>
<comment type="caution">
    <text evidence="2">The sequence shown here is derived from an EMBL/GenBank/DDBJ whole genome shotgun (WGS) entry which is preliminary data.</text>
</comment>
<dbReference type="InterPro" id="IPR005162">
    <property type="entry name" value="Retrotrans_gag_dom"/>
</dbReference>
<dbReference type="Proteomes" id="UP001151760">
    <property type="component" value="Unassembled WGS sequence"/>
</dbReference>
<reference evidence="2" key="2">
    <citation type="submission" date="2022-01" db="EMBL/GenBank/DDBJ databases">
        <authorList>
            <person name="Yamashiro T."/>
            <person name="Shiraishi A."/>
            <person name="Satake H."/>
            <person name="Nakayama K."/>
        </authorList>
    </citation>
    <scope>NUCLEOTIDE SEQUENCE</scope>
</reference>
<keyword evidence="2" id="KW-0695">RNA-directed DNA polymerase</keyword>
<dbReference type="EMBL" id="BQNB010014729">
    <property type="protein sequence ID" value="GJT31712.1"/>
    <property type="molecule type" value="Genomic_DNA"/>
</dbReference>
<protein>
    <submittedName>
        <fullName evidence="2">Reverse transcriptase domain-containing protein</fullName>
    </submittedName>
</protein>
<evidence type="ECO:0000313" key="3">
    <source>
        <dbReference type="Proteomes" id="UP001151760"/>
    </source>
</evidence>
<keyword evidence="2" id="KW-0808">Transferase</keyword>
<evidence type="ECO:0000259" key="1">
    <source>
        <dbReference type="Pfam" id="PF03732"/>
    </source>
</evidence>